<dbReference type="EMBL" id="KP211924">
    <property type="protein sequence ID" value="ANV81139.1"/>
    <property type="molecule type" value="Genomic_DNA"/>
</dbReference>
<organism evidence="1">
    <name type="scientific">uncultured Poseidoniia archaeon</name>
    <dbReference type="NCBI Taxonomy" id="1697135"/>
    <lineage>
        <taxon>Archaea</taxon>
        <taxon>Methanobacteriati</taxon>
        <taxon>Thermoplasmatota</taxon>
        <taxon>Candidatus Poseidoniia</taxon>
        <taxon>environmental samples</taxon>
    </lineage>
</organism>
<evidence type="ECO:0000313" key="1">
    <source>
        <dbReference type="EMBL" id="ANV81139.1"/>
    </source>
</evidence>
<name>A0A1B1TFS7_9ARCH</name>
<sequence length="311" mass="35858">MKGIVHLSPVAHLLQVTHVLGNEDIQRLSNYELMEVEKALFEISRKQKMQTIPVNLPRENFWAAVRQLLYHLDTECSETIRKEGGQTTKSQLQSRRLNTLRTCINDTTRLRLNAFAQHAILSNLIKTQKISLGTSGTLHKIDWRRHDPAERKFYNGMIKFTEKYKMDVQWDGLLNGPDSVIEEVKKSTNHINLKEFNDEEETVYEEEVFPVKNLELNREWEEPEYDDEDRIREIEEFPYQVSHIPPKNELSKIKNSNESELKRIKIIKDLNDPIIAEDGTELLLNAGDIESCSALIADTLIAAGLAEPAPV</sequence>
<reference evidence="1" key="2">
    <citation type="journal article" date="2015" name="ISME J.">
        <title>A new class of marine Euryarchaeota group II from the Mediterranean deep chlorophyll maximum.</title>
        <authorList>
            <person name="Martin-Cuadrado A.B."/>
            <person name="Garcia-Heredia I."/>
            <person name="Molto A.G."/>
            <person name="Lopez-Ubeda R."/>
            <person name="Kimes N."/>
            <person name="Lopez-Garcia P."/>
            <person name="Moreira D."/>
            <person name="Rodriguez-Valera F."/>
        </authorList>
    </citation>
    <scope>NUCLEOTIDE SEQUENCE</scope>
</reference>
<accession>A0A1B1TFS7</accession>
<dbReference type="AlphaFoldDB" id="A0A1B1TFS7"/>
<reference evidence="1" key="1">
    <citation type="submission" date="2014-11" db="EMBL/GenBank/DDBJ databases">
        <authorList>
            <person name="Zhu J."/>
            <person name="Qi W."/>
            <person name="Song R."/>
        </authorList>
    </citation>
    <scope>NUCLEOTIDE SEQUENCE</scope>
</reference>
<proteinExistence type="predicted"/>
<protein>
    <submittedName>
        <fullName evidence="1">Uncharacterized protein</fullName>
    </submittedName>
</protein>